<dbReference type="GeneID" id="94428846"/>
<name>A0A2C6KV32_9APIC</name>
<dbReference type="OrthoDB" id="347136at2759"/>
<dbReference type="CDD" id="cd00590">
    <property type="entry name" value="RRM_SF"/>
    <property type="match status" value="1"/>
</dbReference>
<comment type="caution">
    <text evidence="2">The sequence shown here is derived from an EMBL/GenBank/DDBJ whole genome shotgun (WGS) entry which is preliminary data.</text>
</comment>
<dbReference type="GO" id="GO:0003676">
    <property type="term" value="F:nucleic acid binding"/>
    <property type="evidence" value="ECO:0007669"/>
    <property type="project" value="InterPro"/>
</dbReference>
<protein>
    <submittedName>
        <fullName evidence="2">Rna recognition motif (Or rnp domain) protein</fullName>
    </submittedName>
</protein>
<proteinExistence type="predicted"/>
<accession>A0A2C6KV32</accession>
<feature type="region of interest" description="Disordered" evidence="1">
    <location>
        <begin position="167"/>
        <end position="217"/>
    </location>
</feature>
<dbReference type="Proteomes" id="UP000221165">
    <property type="component" value="Unassembled WGS sequence"/>
</dbReference>
<feature type="compositionally biased region" description="Low complexity" evidence="1">
    <location>
        <begin position="195"/>
        <end position="208"/>
    </location>
</feature>
<evidence type="ECO:0000313" key="2">
    <source>
        <dbReference type="EMBL" id="PHJ20689.1"/>
    </source>
</evidence>
<feature type="compositionally biased region" description="Low complexity" evidence="1">
    <location>
        <begin position="167"/>
        <end position="179"/>
    </location>
</feature>
<feature type="non-terminal residue" evidence="2">
    <location>
        <position position="1"/>
    </location>
</feature>
<reference evidence="2 3" key="1">
    <citation type="journal article" date="2017" name="Int. J. Parasitol.">
        <title>The genome of the protozoan parasite Cystoisospora suis and a reverse vaccinology approach to identify vaccine candidates.</title>
        <authorList>
            <person name="Palmieri N."/>
            <person name="Shrestha A."/>
            <person name="Ruttkowski B."/>
            <person name="Beck T."/>
            <person name="Vogl C."/>
            <person name="Tomley F."/>
            <person name="Blake D.P."/>
            <person name="Joachim A."/>
        </authorList>
    </citation>
    <scope>NUCLEOTIDE SEQUENCE [LARGE SCALE GENOMIC DNA]</scope>
    <source>
        <strain evidence="2 3">Wien I</strain>
    </source>
</reference>
<dbReference type="InterPro" id="IPR012677">
    <property type="entry name" value="Nucleotide-bd_a/b_plait_sf"/>
</dbReference>
<gene>
    <name evidence="2" type="ORF">CSUI_005459</name>
</gene>
<dbReference type="SUPFAM" id="SSF54928">
    <property type="entry name" value="RNA-binding domain, RBD"/>
    <property type="match status" value="1"/>
</dbReference>
<dbReference type="RefSeq" id="XP_067922375.1">
    <property type="nucleotide sequence ID" value="XM_068065635.1"/>
</dbReference>
<evidence type="ECO:0000256" key="1">
    <source>
        <dbReference type="SAM" id="MobiDB-lite"/>
    </source>
</evidence>
<organism evidence="2 3">
    <name type="scientific">Cystoisospora suis</name>
    <dbReference type="NCBI Taxonomy" id="483139"/>
    <lineage>
        <taxon>Eukaryota</taxon>
        <taxon>Sar</taxon>
        <taxon>Alveolata</taxon>
        <taxon>Apicomplexa</taxon>
        <taxon>Conoidasida</taxon>
        <taxon>Coccidia</taxon>
        <taxon>Eucoccidiorida</taxon>
        <taxon>Eimeriorina</taxon>
        <taxon>Sarcocystidae</taxon>
        <taxon>Cystoisospora</taxon>
    </lineage>
</organism>
<dbReference type="InterPro" id="IPR035979">
    <property type="entry name" value="RBD_domain_sf"/>
</dbReference>
<dbReference type="EMBL" id="MIGC01002646">
    <property type="protein sequence ID" value="PHJ20689.1"/>
    <property type="molecule type" value="Genomic_DNA"/>
</dbReference>
<dbReference type="Gene3D" id="3.30.70.330">
    <property type="match status" value="1"/>
</dbReference>
<feature type="compositionally biased region" description="Basic and acidic residues" evidence="1">
    <location>
        <begin position="180"/>
        <end position="193"/>
    </location>
</feature>
<sequence>LTAAPPGTSLAQCCTGRASNGNRGKANQLFSIPFNSLPVSLLLALFKPFQRSIAFLPSVQSQDILSRQPSITMATQGKYTMRPVVPGNRDDCYGRITINNIPEGVTEAQLRANLSHHGDAKVHMFVPGCQYSPGWAWVSFSNKEEVVSVLKTAYEKSQARQNAGIAVEAPTVAAAPVVEKPQEKDVGSDKEEGATSEGEASSNSNSSGEHSDDEARS</sequence>
<keyword evidence="3" id="KW-1185">Reference proteome</keyword>
<dbReference type="AlphaFoldDB" id="A0A2C6KV32"/>
<dbReference type="VEuPathDB" id="ToxoDB:CSUI_005459"/>
<evidence type="ECO:0000313" key="3">
    <source>
        <dbReference type="Proteomes" id="UP000221165"/>
    </source>
</evidence>